<dbReference type="InterPro" id="IPR003595">
    <property type="entry name" value="Tyr_Pase_cat"/>
</dbReference>
<dbReference type="SUPFAM" id="SSF52799">
    <property type="entry name" value="(Phosphotyrosine protein) phosphatases II"/>
    <property type="match status" value="1"/>
</dbReference>
<dbReference type="SMART" id="SM00194">
    <property type="entry name" value="PTPc"/>
    <property type="match status" value="1"/>
</dbReference>
<dbReference type="InterPro" id="IPR003961">
    <property type="entry name" value="FN3_dom"/>
</dbReference>
<organism evidence="17 18">
    <name type="scientific">Aphis glycines</name>
    <name type="common">Soybean aphid</name>
    <dbReference type="NCBI Taxonomy" id="307491"/>
    <lineage>
        <taxon>Eukaryota</taxon>
        <taxon>Metazoa</taxon>
        <taxon>Ecdysozoa</taxon>
        <taxon>Arthropoda</taxon>
        <taxon>Hexapoda</taxon>
        <taxon>Insecta</taxon>
        <taxon>Pterygota</taxon>
        <taxon>Neoptera</taxon>
        <taxon>Paraneoptera</taxon>
        <taxon>Hemiptera</taxon>
        <taxon>Sternorrhyncha</taxon>
        <taxon>Aphidomorpha</taxon>
        <taxon>Aphidoidea</taxon>
        <taxon>Aphididae</taxon>
        <taxon>Aphidini</taxon>
        <taxon>Aphis</taxon>
        <taxon>Aphis</taxon>
    </lineage>
</organism>
<evidence type="ECO:0000313" key="18">
    <source>
        <dbReference type="Proteomes" id="UP000475862"/>
    </source>
</evidence>
<dbReference type="InterPro" id="IPR000242">
    <property type="entry name" value="PTP_cat"/>
</dbReference>
<evidence type="ECO:0000256" key="4">
    <source>
        <dbReference type="ARBA" id="ARBA00022729"/>
    </source>
</evidence>
<dbReference type="SMART" id="SM00060">
    <property type="entry name" value="FN3"/>
    <property type="match status" value="11"/>
</dbReference>
<keyword evidence="8" id="KW-1133">Transmembrane helix</keyword>
<keyword evidence="4 13" id="KW-0732">Signal</keyword>
<dbReference type="PRINTS" id="PR00700">
    <property type="entry name" value="PRTYPHPHTASE"/>
</dbReference>
<dbReference type="EMBL" id="VYZN01000031">
    <property type="protein sequence ID" value="KAE9533912.1"/>
    <property type="molecule type" value="Genomic_DNA"/>
</dbReference>
<dbReference type="PANTHER" id="PTHR46957">
    <property type="entry name" value="CYTOKINE RECEPTOR"/>
    <property type="match status" value="1"/>
</dbReference>
<feature type="region of interest" description="Disordered" evidence="12">
    <location>
        <begin position="1606"/>
        <end position="1630"/>
    </location>
</feature>
<name>A0A6G0TLI9_APHGL</name>
<dbReference type="SMART" id="SM00404">
    <property type="entry name" value="PTPc_motif"/>
    <property type="match status" value="1"/>
</dbReference>
<feature type="compositionally biased region" description="Low complexity" evidence="12">
    <location>
        <begin position="1019"/>
        <end position="1029"/>
    </location>
</feature>
<evidence type="ECO:0000256" key="5">
    <source>
        <dbReference type="ARBA" id="ARBA00022737"/>
    </source>
</evidence>
<comment type="caution">
    <text evidence="17">The sequence shown here is derived from an EMBL/GenBank/DDBJ whole genome shotgun (WGS) entry which is preliminary data.</text>
</comment>
<evidence type="ECO:0000256" key="7">
    <source>
        <dbReference type="ARBA" id="ARBA00022912"/>
    </source>
</evidence>
<evidence type="ECO:0000256" key="8">
    <source>
        <dbReference type="ARBA" id="ARBA00022989"/>
    </source>
</evidence>
<dbReference type="InterPro" id="IPR000387">
    <property type="entry name" value="Tyr_Pase_dom"/>
</dbReference>
<evidence type="ECO:0000256" key="3">
    <source>
        <dbReference type="ARBA" id="ARBA00022692"/>
    </source>
</evidence>
<dbReference type="CDD" id="cd14548">
    <property type="entry name" value="R3-PTPc"/>
    <property type="match status" value="1"/>
</dbReference>
<keyword evidence="9" id="KW-0472">Membrane</keyword>
<dbReference type="Pfam" id="PF00102">
    <property type="entry name" value="Y_phosphatase"/>
    <property type="match status" value="1"/>
</dbReference>
<dbReference type="GO" id="GO:0048666">
    <property type="term" value="P:neuron development"/>
    <property type="evidence" value="ECO:0007669"/>
    <property type="project" value="UniProtKB-ARBA"/>
</dbReference>
<evidence type="ECO:0000256" key="6">
    <source>
        <dbReference type="ARBA" id="ARBA00022801"/>
    </source>
</evidence>
<dbReference type="SUPFAM" id="SSF49265">
    <property type="entry name" value="Fibronectin type III"/>
    <property type="match status" value="6"/>
</dbReference>
<dbReference type="InterPro" id="IPR016130">
    <property type="entry name" value="Tyr_Pase_AS"/>
</dbReference>
<sequence length="2089" mass="229901">MWIVLLLFFAVKTGRAADLAIQLPPSNSVSFASSLQQAYFRLDYLPPYGNPPANTTIAAQDIGDVIHFSQALPGTRYDFWLYYSNSSTGSNSISNNSPQSTPGNVIVPVGSGAETLINGAVTSSLQPQSQWLLTWTASITTAPDPPTNLTVTVKGGKTAHVQWSPPVLGNYNGFKLKVISLSPSSASSIVQQQQEQLVKVVDASNSPSTASSQTDLSRDTLQQYVLKDLTPGATYQLQLFTVYEHKESVAYISKNFTTKPSTPGKFIVWFRNETTLLVLWQPSYPASVFTHYKVSVEPQDSPESTVYVEREGEPPGPAQAAFKGLVPGRAYNISVHTVSEDETSAPTTAQYRTIPLKPLNVAVDPKYISSYGLRVHWEPPKGLCEFDKYQISVNVKRPSQQSSLNQLASHRSISDQTQQTTTPITLTRPRDGDGSNSGSSTQWCDVYDTQLLQPGRTYQVLVKTVSGKVASWPASVNVTLKPLPVIDLKVISSGNANGNNLNEDGGGGVLQLTWKADAMSWQDAYQVSYAEVLTGSLSSSSSASDSLIVSSVLSLGNNLNQSLNGSSRQQSTSSAVASAAITATTSTDSNVLVVQATRESIEDPSTPIECTLESLLPGRNYSISVKSLSSGVASNDTVVYHTMKPSAPIIEDLRPTLDYGLNVSWKTDVNSRQETFQVVLRRNDTDDIPTVRITNEWRMALRNLYPGAAYQLKVFAISHGLLSEPHDYFQAVYPRPPTDLQVENITAASNIGSNSVLLKWNGPTAEGLFTEYSIKYRTIDSNGGQQQWIRLPGVQTTEAEIADMVAGQRYTIQVNTQTYGSLESPYPLLVNYTIRPNPVSNIALLVDATNLTIQFPRPEGLIDYYSVEYILLKPPPQADQNQTTTSISWTTTAATWSSSSVGTASSGWKNFTDSGYPNGSSGTILVNLGLDELIAGAGYGLRVRTCSHSMYSDPVILETHTMPLILSEILAVNDQQLATDTLTLRYTPTPQTASRFIKYRFQLAEASHQTNTQPIAYQSSTTTPPDSGSGILPTSSTGTTLIAEKFASDNEWKVTWHSLVPGRLYDITVWTVSAYGVLSQPLRRQDRLYPEPITDLNATLITRDSVNLVWTLPRGQYDAFEIEYLDTDATIITTASSIANSYLSSKSSSDGGGGLLVQNLTDKPWFLVQGLRPYRNYTFTVVVRAGGGGSLGSLSQQQILNSGVGGYAAALLLRRSVPVSGTFSTLEWVPGRCVNFQAVDVQPGHLTLEWTLPETEHNGILLRYVVSWTAITTSLSSDGIPVSTNTVVQLNGGEEEENILGLGINNLLSNGNLFNGQPPLGSETEVGETTKTSYYEPWRNRATIKGLIPGRQYIFNISGETRIGRGPVASLEQRMPILAPPKPSAQVVPTEVSRTTNTIQVRFRKNYFGDQNGRVIAYTLIVAEDDSKNASGLEMPSWQDVQAYTIWPPYQVLDPYYPFSTNKTVEDFTIGQDAHCNTNSISGGKLLSSQYCNGLLKPGTTYRVKVRAFTANDKFTDTMFSFPIQTDQDNTSAPTSATAIILSVVVGLPAIFILIAVCAALATGGGRSRWFLCGSGKSRIMKSSVVGGKRQAGTGQRRITGGKFLENSSTRNLNGGGRNGGRGSDMLNSSSVQQQQQLSCDLQLSRPVRVDRFGEHYAQMSADSDFRFSEEFEDLKHAAAAAATNGGTTTTAADLPCNRPKNRFTNILPYDHSRFKLQPVDDEEGSDYINANYVPGHNSVREFIVTQGPLHSTRDDFWRMCWESNARSIIMLTRCVEKGREKCDHYWPYDTHPVYYGDNICVTLLNDTHYSDWVITEFMVCRNDQKRVIRHFHFTTWPDFGVPSPPQTLCRFVRAFRERHHAGVGNNIEQHQHQLQQHHRPIIVHCSAGVGRSGTFIALDRVLQSLNDPTQVNNYIDVYGIVYAMRKERVWMVQTEQQYICIHQCIVCILQQNSGNSDQQELLDQEQQDLELMNNTTAATMMAHHNRAFEGTSLMLNSKTTDFIVRCGVLWLNAAVTSGLPTVVGGFWPKNSNTTTKITNRKVSTATSYNNITTINTIITTNAYNKSWWSSWWRRKSSSNKNSNDIYRL</sequence>
<accession>A0A6G0TLI9</accession>
<keyword evidence="7" id="KW-0904">Protein phosphatase</keyword>
<keyword evidence="3" id="KW-0812">Transmembrane</keyword>
<reference evidence="17 18" key="1">
    <citation type="submission" date="2019-08" db="EMBL/GenBank/DDBJ databases">
        <title>The genome of the soybean aphid Biotype 1, its phylome, world population structure and adaptation to the North American continent.</title>
        <authorList>
            <person name="Giordano R."/>
            <person name="Donthu R.K."/>
            <person name="Hernandez A.G."/>
            <person name="Wright C.L."/>
            <person name="Zimin A.V."/>
        </authorList>
    </citation>
    <scope>NUCLEOTIDE SEQUENCE [LARGE SCALE GENOMIC DNA]</scope>
    <source>
        <tissue evidence="17">Whole aphids</tissue>
    </source>
</reference>
<feature type="compositionally biased region" description="Low complexity" evidence="12">
    <location>
        <begin position="414"/>
        <end position="427"/>
    </location>
</feature>
<keyword evidence="6" id="KW-0378">Hydrolase</keyword>
<feature type="chain" id="PRO_5026243485" description="protein-tyrosine-phosphatase" evidence="13">
    <location>
        <begin position="17"/>
        <end position="2089"/>
    </location>
</feature>
<keyword evidence="10" id="KW-0325">Glycoprotein</keyword>
<dbReference type="OrthoDB" id="8609993at2759"/>
<evidence type="ECO:0000256" key="2">
    <source>
        <dbReference type="ARBA" id="ARBA00013064"/>
    </source>
</evidence>
<dbReference type="InterPro" id="IPR029021">
    <property type="entry name" value="Prot-tyrosine_phosphatase-like"/>
</dbReference>
<dbReference type="Pfam" id="PF00041">
    <property type="entry name" value="fn3"/>
    <property type="match status" value="4"/>
</dbReference>
<evidence type="ECO:0000256" key="9">
    <source>
        <dbReference type="ARBA" id="ARBA00023136"/>
    </source>
</evidence>
<dbReference type="InterPro" id="IPR013783">
    <property type="entry name" value="Ig-like_fold"/>
</dbReference>
<evidence type="ECO:0000259" key="15">
    <source>
        <dbReference type="PROSITE" id="PS50056"/>
    </source>
</evidence>
<dbReference type="Proteomes" id="UP000475862">
    <property type="component" value="Unassembled WGS sequence"/>
</dbReference>
<dbReference type="PROSITE" id="PS50055">
    <property type="entry name" value="TYR_PHOSPHATASE_PTP"/>
    <property type="match status" value="1"/>
</dbReference>
<dbReference type="Gene3D" id="2.60.40.10">
    <property type="entry name" value="Immunoglobulins"/>
    <property type="match status" value="7"/>
</dbReference>
<keyword evidence="18" id="KW-1185">Reference proteome</keyword>
<dbReference type="InterPro" id="IPR041201">
    <property type="entry name" value="PTPRJ_TM"/>
</dbReference>
<dbReference type="CDD" id="cd00063">
    <property type="entry name" value="FN3"/>
    <property type="match status" value="4"/>
</dbReference>
<comment type="catalytic activity">
    <reaction evidence="11">
        <text>O-phospho-L-tyrosyl-[protein] + H2O = L-tyrosyl-[protein] + phosphate</text>
        <dbReference type="Rhea" id="RHEA:10684"/>
        <dbReference type="Rhea" id="RHEA-COMP:10136"/>
        <dbReference type="Rhea" id="RHEA-COMP:20101"/>
        <dbReference type="ChEBI" id="CHEBI:15377"/>
        <dbReference type="ChEBI" id="CHEBI:43474"/>
        <dbReference type="ChEBI" id="CHEBI:46858"/>
        <dbReference type="ChEBI" id="CHEBI:61978"/>
        <dbReference type="EC" id="3.1.3.48"/>
    </reaction>
</comment>
<dbReference type="FunFam" id="3.90.190.10:FF:000009">
    <property type="entry name" value="Receptor-type tyrosine-protein phosphatase beta"/>
    <property type="match status" value="1"/>
</dbReference>
<feature type="domain" description="Fibronectin type-III" evidence="16">
    <location>
        <begin position="644"/>
        <end position="735"/>
    </location>
</feature>
<dbReference type="PROSITE" id="PS50853">
    <property type="entry name" value="FN3"/>
    <property type="match status" value="5"/>
</dbReference>
<feature type="domain" description="Fibronectin type-III" evidence="16">
    <location>
        <begin position="736"/>
        <end position="837"/>
    </location>
</feature>
<dbReference type="PROSITE" id="PS00383">
    <property type="entry name" value="TYR_PHOSPHATASE_1"/>
    <property type="match status" value="1"/>
</dbReference>
<comment type="subcellular location">
    <subcellularLocation>
        <location evidence="1">Membrane</location>
        <topology evidence="1">Single-pass type I membrane protein</topology>
    </subcellularLocation>
</comment>
<evidence type="ECO:0000256" key="10">
    <source>
        <dbReference type="ARBA" id="ARBA00023180"/>
    </source>
</evidence>
<dbReference type="InterPro" id="IPR050713">
    <property type="entry name" value="RTP_Phos/Ushers"/>
</dbReference>
<feature type="compositionally biased region" description="Gly residues" evidence="12">
    <location>
        <begin position="1614"/>
        <end position="1623"/>
    </location>
</feature>
<gene>
    <name evidence="17" type="ORF">AGLY_008991</name>
</gene>
<keyword evidence="5" id="KW-0677">Repeat</keyword>
<dbReference type="EC" id="3.1.3.48" evidence="2"/>
<evidence type="ECO:0000259" key="14">
    <source>
        <dbReference type="PROSITE" id="PS50055"/>
    </source>
</evidence>
<evidence type="ECO:0000256" key="13">
    <source>
        <dbReference type="SAM" id="SignalP"/>
    </source>
</evidence>
<protein>
    <recommendedName>
        <fullName evidence="2">protein-tyrosine-phosphatase</fullName>
        <ecNumber evidence="2">3.1.3.48</ecNumber>
    </recommendedName>
</protein>
<feature type="domain" description="Tyrosine specific protein phosphatases" evidence="15">
    <location>
        <begin position="1850"/>
        <end position="1940"/>
    </location>
</feature>
<dbReference type="Pfam" id="PF18861">
    <property type="entry name" value="PTP_tm"/>
    <property type="match status" value="1"/>
</dbReference>
<dbReference type="PANTHER" id="PTHR46957:SF3">
    <property type="entry name" value="CYTOKINE RECEPTOR"/>
    <property type="match status" value="1"/>
</dbReference>
<dbReference type="PROSITE" id="PS50056">
    <property type="entry name" value="TYR_PHOSPHATASE_2"/>
    <property type="match status" value="1"/>
</dbReference>
<dbReference type="GO" id="GO:0004725">
    <property type="term" value="F:protein tyrosine phosphatase activity"/>
    <property type="evidence" value="ECO:0007669"/>
    <property type="project" value="UniProtKB-EC"/>
</dbReference>
<dbReference type="GO" id="GO:0016020">
    <property type="term" value="C:membrane"/>
    <property type="evidence" value="ECO:0007669"/>
    <property type="project" value="UniProtKB-SubCell"/>
</dbReference>
<evidence type="ECO:0000256" key="11">
    <source>
        <dbReference type="ARBA" id="ARBA00051722"/>
    </source>
</evidence>
<feature type="region of interest" description="Disordered" evidence="12">
    <location>
        <begin position="1010"/>
        <end position="1029"/>
    </location>
</feature>
<feature type="domain" description="Fibronectin type-III" evidence="16">
    <location>
        <begin position="145"/>
        <end position="261"/>
    </location>
</feature>
<evidence type="ECO:0000259" key="16">
    <source>
        <dbReference type="PROSITE" id="PS50853"/>
    </source>
</evidence>
<feature type="signal peptide" evidence="13">
    <location>
        <begin position="1"/>
        <end position="16"/>
    </location>
</feature>
<evidence type="ECO:0000256" key="12">
    <source>
        <dbReference type="SAM" id="MobiDB-lite"/>
    </source>
</evidence>
<feature type="domain" description="Fibronectin type-III" evidence="16">
    <location>
        <begin position="1092"/>
        <end position="1205"/>
    </location>
</feature>
<evidence type="ECO:0000256" key="1">
    <source>
        <dbReference type="ARBA" id="ARBA00004479"/>
    </source>
</evidence>
<proteinExistence type="predicted"/>
<feature type="domain" description="Tyrosine-protein phosphatase" evidence="14">
    <location>
        <begin position="1668"/>
        <end position="1949"/>
    </location>
</feature>
<dbReference type="Gene3D" id="3.90.190.10">
    <property type="entry name" value="Protein tyrosine phosphatase superfamily"/>
    <property type="match status" value="1"/>
</dbReference>
<feature type="region of interest" description="Disordered" evidence="12">
    <location>
        <begin position="400"/>
        <end position="441"/>
    </location>
</feature>
<feature type="domain" description="Fibronectin type-III" evidence="16">
    <location>
        <begin position="262"/>
        <end position="357"/>
    </location>
</feature>
<feature type="compositionally biased region" description="Polar residues" evidence="12">
    <location>
        <begin position="400"/>
        <end position="409"/>
    </location>
</feature>
<dbReference type="InterPro" id="IPR036116">
    <property type="entry name" value="FN3_sf"/>
</dbReference>
<evidence type="ECO:0000313" key="17">
    <source>
        <dbReference type="EMBL" id="KAE9533912.1"/>
    </source>
</evidence>